<evidence type="ECO:0000313" key="1">
    <source>
        <dbReference type="EMBL" id="DAD74329.1"/>
    </source>
</evidence>
<accession>A0A8S5LWB9</accession>
<protein>
    <submittedName>
        <fullName evidence="1">Uncharacterized protein</fullName>
    </submittedName>
</protein>
<proteinExistence type="predicted"/>
<organism evidence="1">
    <name type="scientific">Siphoviridae sp. ctabX13</name>
    <dbReference type="NCBI Taxonomy" id="2826389"/>
    <lineage>
        <taxon>Viruses</taxon>
        <taxon>Duplodnaviria</taxon>
        <taxon>Heunggongvirae</taxon>
        <taxon>Uroviricota</taxon>
        <taxon>Caudoviricetes</taxon>
    </lineage>
</organism>
<sequence length="80" mass="9358">MTIKEMNKVKRIFDKCMEVNKRGKAEVFFQLSPHVKQISISIHSPNWKCNKDGQRVDFYFDNLAAGISPEVVEHILDLYM</sequence>
<reference evidence="1" key="1">
    <citation type="journal article" date="2021" name="Proc. Natl. Acad. Sci. U.S.A.">
        <title>A Catalog of Tens of Thousands of Viruses from Human Metagenomes Reveals Hidden Associations with Chronic Diseases.</title>
        <authorList>
            <person name="Tisza M.J."/>
            <person name="Buck C.B."/>
        </authorList>
    </citation>
    <scope>NUCLEOTIDE SEQUENCE</scope>
    <source>
        <strain evidence="1">CtabX13</strain>
    </source>
</reference>
<dbReference type="EMBL" id="BK014758">
    <property type="protein sequence ID" value="DAD74329.1"/>
    <property type="molecule type" value="Genomic_DNA"/>
</dbReference>
<name>A0A8S5LWB9_9CAUD</name>